<reference evidence="2 3" key="1">
    <citation type="journal article" date="2010" name="Nature">
        <title>Nitrite-driven anaerobic methane oxidation by oxygenic bacteria.</title>
        <authorList>
            <person name="Ettwig K.F."/>
            <person name="Butler M.K."/>
            <person name="Le Paslier D."/>
            <person name="Pelletier E."/>
            <person name="Mangenot S."/>
            <person name="Kuypers M.M.M."/>
            <person name="Schreiber F."/>
            <person name="Dutilh B.E."/>
            <person name="Zedelius J."/>
            <person name="de Beer D."/>
            <person name="Gloerich J."/>
            <person name="Wessels H.J.C.T."/>
            <person name="van Allen T."/>
            <person name="Luesken F."/>
            <person name="Wu M."/>
            <person name="van de Pas-Schoonen K.T."/>
            <person name="Op den Camp H.J.M."/>
            <person name="Janssen-Megens E.M."/>
            <person name="Francoijs K-J."/>
            <person name="Stunnenberg H."/>
            <person name="Weissenbach J."/>
            <person name="Jetten M.S.M."/>
            <person name="Strous M."/>
        </authorList>
    </citation>
    <scope>NUCLEOTIDE SEQUENCE [LARGE SCALE GENOMIC DNA]</scope>
</reference>
<name>D5MMD1_METO1</name>
<dbReference type="HOGENOM" id="CLU_2877433_0_0_0"/>
<dbReference type="Proteomes" id="UP000006898">
    <property type="component" value="Chromosome"/>
</dbReference>
<sequence>MAYIDNTEPKARLFATFGSMMEHWSHLWGFLYENSFIPREPLRQLSTNDGPLSRPERKSWPMR</sequence>
<organism evidence="2 3">
    <name type="scientific">Methylomirabilis oxygeniifera</name>
    <dbReference type="NCBI Taxonomy" id="671143"/>
    <lineage>
        <taxon>Bacteria</taxon>
        <taxon>Candidatus Methylomirabilota</taxon>
        <taxon>Candidatus Methylomirabilia</taxon>
        <taxon>Candidatus Methylomirabilales</taxon>
        <taxon>Candidatus Methylomirabilaceae</taxon>
        <taxon>Candidatus Methylomirabilis</taxon>
    </lineage>
</organism>
<feature type="region of interest" description="Disordered" evidence="1">
    <location>
        <begin position="42"/>
        <end position="63"/>
    </location>
</feature>
<dbReference type="AlphaFoldDB" id="D5MMD1"/>
<evidence type="ECO:0000313" key="2">
    <source>
        <dbReference type="EMBL" id="CBE68017.1"/>
    </source>
</evidence>
<gene>
    <name evidence="2" type="ORF">DAMO_0956</name>
</gene>
<evidence type="ECO:0000313" key="3">
    <source>
        <dbReference type="Proteomes" id="UP000006898"/>
    </source>
</evidence>
<dbReference type="STRING" id="671143.DAMO_0956"/>
<accession>D5MMD1</accession>
<evidence type="ECO:0000256" key="1">
    <source>
        <dbReference type="SAM" id="MobiDB-lite"/>
    </source>
</evidence>
<dbReference type="KEGG" id="mox:DAMO_0956"/>
<dbReference type="EMBL" id="FP565575">
    <property type="protein sequence ID" value="CBE68017.1"/>
    <property type="molecule type" value="Genomic_DNA"/>
</dbReference>
<feature type="compositionally biased region" description="Basic and acidic residues" evidence="1">
    <location>
        <begin position="54"/>
        <end position="63"/>
    </location>
</feature>
<protein>
    <submittedName>
        <fullName evidence="2">Uncharacterized protein</fullName>
    </submittedName>
</protein>
<proteinExistence type="predicted"/>